<dbReference type="Gene3D" id="1.10.10.10">
    <property type="entry name" value="Winged helix-like DNA-binding domain superfamily/Winged helix DNA-binding domain"/>
    <property type="match status" value="1"/>
</dbReference>
<dbReference type="STRING" id="4555.A0A368R179"/>
<reference evidence="11" key="2">
    <citation type="submission" date="2015-07" db="EMBL/GenBank/DDBJ databases">
        <authorList>
            <person name="Noorani M."/>
        </authorList>
    </citation>
    <scope>NUCLEOTIDE SEQUENCE</scope>
    <source>
        <strain evidence="11">Yugu1</strain>
    </source>
</reference>
<dbReference type="GO" id="GO:0043531">
    <property type="term" value="F:ADP binding"/>
    <property type="evidence" value="ECO:0007669"/>
    <property type="project" value="InterPro"/>
</dbReference>
<dbReference type="Pfam" id="PF23598">
    <property type="entry name" value="LRR_14"/>
    <property type="match status" value="1"/>
</dbReference>
<evidence type="ECO:0000259" key="10">
    <source>
        <dbReference type="Pfam" id="PF23598"/>
    </source>
</evidence>
<dbReference type="PANTHER" id="PTHR23155:SF1205">
    <property type="entry name" value="DISEASE RESISTANCE PROTEIN RPM1"/>
    <property type="match status" value="1"/>
</dbReference>
<feature type="domain" description="NB-ARC" evidence="7">
    <location>
        <begin position="189"/>
        <end position="374"/>
    </location>
</feature>
<keyword evidence="2" id="KW-0433">Leucine-rich repeat</keyword>
<dbReference type="InterPro" id="IPR058922">
    <property type="entry name" value="WHD_DRP"/>
</dbReference>
<dbReference type="SUPFAM" id="SSF52058">
    <property type="entry name" value="L domain-like"/>
    <property type="match status" value="1"/>
</dbReference>
<dbReference type="GO" id="GO:0002758">
    <property type="term" value="P:innate immune response-activating signaling pathway"/>
    <property type="evidence" value="ECO:0007669"/>
    <property type="project" value="UniProtKB-ARBA"/>
</dbReference>
<dbReference type="SUPFAM" id="SSF52540">
    <property type="entry name" value="P-loop containing nucleoside triphosphate hydrolases"/>
    <property type="match status" value="1"/>
</dbReference>
<reference evidence="11" key="1">
    <citation type="journal article" date="2012" name="Nat. Biotechnol.">
        <title>Reference genome sequence of the model plant Setaria.</title>
        <authorList>
            <person name="Bennetzen J.L."/>
            <person name="Schmutz J."/>
            <person name="Wang H."/>
            <person name="Percifield R."/>
            <person name="Hawkins J."/>
            <person name="Pontaroli A.C."/>
            <person name="Estep M."/>
            <person name="Feng L."/>
            <person name="Vaughn J.N."/>
            <person name="Grimwood J."/>
            <person name="Jenkins J."/>
            <person name="Barry K."/>
            <person name="Lindquist E."/>
            <person name="Hellsten U."/>
            <person name="Deshpande S."/>
            <person name="Wang X."/>
            <person name="Wu X."/>
            <person name="Mitros T."/>
            <person name="Triplett J."/>
            <person name="Yang X."/>
            <person name="Ye C.Y."/>
            <person name="Mauro-Herrera M."/>
            <person name="Wang L."/>
            <person name="Li P."/>
            <person name="Sharma M."/>
            <person name="Sharma R."/>
            <person name="Ronald P.C."/>
            <person name="Panaud O."/>
            <person name="Kellogg E.A."/>
            <person name="Brutnell T.P."/>
            <person name="Doust A.N."/>
            <person name="Tuskan G.A."/>
            <person name="Rokhsar D."/>
            <person name="Devos K.M."/>
        </authorList>
    </citation>
    <scope>NUCLEOTIDE SEQUENCE [LARGE SCALE GENOMIC DNA]</scope>
    <source>
        <strain evidence="11">Yugu1</strain>
    </source>
</reference>
<keyword evidence="4" id="KW-0547">Nucleotide-binding</keyword>
<evidence type="ECO:0000256" key="3">
    <source>
        <dbReference type="ARBA" id="ARBA00022737"/>
    </source>
</evidence>
<feature type="domain" description="Disease resistance protein winged helix" evidence="9">
    <location>
        <begin position="464"/>
        <end position="535"/>
    </location>
</feature>
<evidence type="ECO:0000256" key="2">
    <source>
        <dbReference type="ARBA" id="ARBA00022614"/>
    </source>
</evidence>
<dbReference type="InterPro" id="IPR038005">
    <property type="entry name" value="RX-like_CC"/>
</dbReference>
<dbReference type="Pfam" id="PF18052">
    <property type="entry name" value="Rx_N"/>
    <property type="match status" value="1"/>
</dbReference>
<keyword evidence="5" id="KW-0611">Plant defense</keyword>
<keyword evidence="3" id="KW-0677">Repeat</keyword>
<dbReference type="InterPro" id="IPR036388">
    <property type="entry name" value="WH-like_DNA-bd_sf"/>
</dbReference>
<evidence type="ECO:0000313" key="11">
    <source>
        <dbReference type="EMBL" id="RCV23957.1"/>
    </source>
</evidence>
<feature type="domain" description="Disease resistance N-terminal" evidence="8">
    <location>
        <begin position="12"/>
        <end position="101"/>
    </location>
</feature>
<evidence type="ECO:0000259" key="8">
    <source>
        <dbReference type="Pfam" id="PF18052"/>
    </source>
</evidence>
<dbReference type="GO" id="GO:0042742">
    <property type="term" value="P:defense response to bacterium"/>
    <property type="evidence" value="ECO:0007669"/>
    <property type="project" value="UniProtKB-ARBA"/>
</dbReference>
<evidence type="ECO:0000259" key="9">
    <source>
        <dbReference type="Pfam" id="PF23559"/>
    </source>
</evidence>
<sequence>MEAAVVSSTEGVLRILLGKLGAVLAEKYVLLSGVGREIQELKEDLEIMNACLRDLAAGSEHHHSEQTATWMKQVREVAYDAEDCIDIFWYHNGHRHCNHNPISGWLRKIIHPLKTLRAMHNLAIEIRELKARALKVSERRLRYRVQAAFGGASDAYAAGRSSPEHNHLERQLAGLNIDECRLVGVAEKTESVIKLLEDGNSAHLKVVPIVGFGGLGKTTLAVTVYKSPTMKGIQTRAFLTVSQHYDLRILLESLLRQLILISLIDLTCSREETFKDPLRGIETWHISEIIGRCRTHLEDKRYLIVLDDLWSTKDWANLKVAFPDNDKQSRILITTRNQYVAESCCSDPHDLIYNMEPLPFEESKKLFYKKVFKLDRCPPVYHDLEVISDNILKKCSGLPLAIVSIGGMLARTKNKTRAEWEKVCDRLGSGLETSATMGGMRRILSLGYHDLPYSLKACFLYLSVFPEDYEIKRGALVRRWAAEGFISGMHETNLEEVAAKYLDEFVSRSIVTPTRIASTGLVRSCRVHDIMLEVITSKSIQENFISFVGKQQYSTTGHDKIRRLSIQADGNCSHKEQENHNTNFSHARSLLILRCSEKPFPISFTHLKLLRVLDLEGCWWLSNEDLKEICKMSLLRYLCLRRTNVSQLPKLVGRLKELVTLDVRETSIRELPETATQLGNLKHLFGGRYRHYTRISRVKLFEPHEALMIPRGLKKMKSIQKIAHVDIASSSHVMQELGALSELTKLCAINSEYGGEKWKPFAASLNMLCKSLRHLSIIHWRNKDMGLEIFLELNSPPIFLEQLYLWGRLSVLPPWILSLSYLIELSLRENFFDGELLRQLGKLPSLVSLKLYHESFVGTTLCFEQNLFPRLKQLIVDNAPNLDELRFDGGAPNLEMLTLAFEREPAKGIFGIENLPRLKEVEFFGAIIFDSLVEGMIAEAKIHPNRPRVYRENC</sequence>
<dbReference type="CDD" id="cd14798">
    <property type="entry name" value="RX-CC_like"/>
    <property type="match status" value="1"/>
</dbReference>
<dbReference type="Gene3D" id="1.20.5.4130">
    <property type="match status" value="1"/>
</dbReference>
<dbReference type="AlphaFoldDB" id="A0A368R179"/>
<dbReference type="InterPro" id="IPR027417">
    <property type="entry name" value="P-loop_NTPase"/>
</dbReference>
<evidence type="ECO:0000259" key="7">
    <source>
        <dbReference type="Pfam" id="PF00931"/>
    </source>
</evidence>
<evidence type="ECO:0000256" key="6">
    <source>
        <dbReference type="ARBA" id="ARBA00023054"/>
    </source>
</evidence>
<dbReference type="PRINTS" id="PR00364">
    <property type="entry name" value="DISEASERSIST"/>
</dbReference>
<dbReference type="Pfam" id="PF00931">
    <property type="entry name" value="NB-ARC"/>
    <property type="match status" value="1"/>
</dbReference>
<dbReference type="KEGG" id="sita:101763955"/>
<feature type="domain" description="Disease resistance R13L4/SHOC-2-like LRR" evidence="10">
    <location>
        <begin position="586"/>
        <end position="948"/>
    </location>
</feature>
<accession>A0A368R179</accession>
<dbReference type="InterPro" id="IPR032675">
    <property type="entry name" value="LRR_dom_sf"/>
</dbReference>
<dbReference type="PANTHER" id="PTHR23155">
    <property type="entry name" value="DISEASE RESISTANCE PROTEIN RP"/>
    <property type="match status" value="1"/>
</dbReference>
<evidence type="ECO:0000256" key="1">
    <source>
        <dbReference type="ARBA" id="ARBA00008894"/>
    </source>
</evidence>
<name>A0A368R179_SETIT</name>
<comment type="similarity">
    <text evidence="1">Belongs to the disease resistance NB-LRR family.</text>
</comment>
<organism evidence="11">
    <name type="scientific">Setaria italica</name>
    <name type="common">Foxtail millet</name>
    <name type="synonym">Panicum italicum</name>
    <dbReference type="NCBI Taxonomy" id="4555"/>
    <lineage>
        <taxon>Eukaryota</taxon>
        <taxon>Viridiplantae</taxon>
        <taxon>Streptophyta</taxon>
        <taxon>Embryophyta</taxon>
        <taxon>Tracheophyta</taxon>
        <taxon>Spermatophyta</taxon>
        <taxon>Magnoliopsida</taxon>
        <taxon>Liliopsida</taxon>
        <taxon>Poales</taxon>
        <taxon>Poaceae</taxon>
        <taxon>PACMAD clade</taxon>
        <taxon>Panicoideae</taxon>
        <taxon>Panicodae</taxon>
        <taxon>Paniceae</taxon>
        <taxon>Cenchrinae</taxon>
        <taxon>Setaria</taxon>
    </lineage>
</organism>
<dbReference type="InterPro" id="IPR041118">
    <property type="entry name" value="Rx_N"/>
</dbReference>
<protein>
    <submittedName>
        <fullName evidence="11">Uncharacterized protein</fullName>
    </submittedName>
</protein>
<dbReference type="GO" id="GO:0009626">
    <property type="term" value="P:plant-type hypersensitive response"/>
    <property type="evidence" value="ECO:0007669"/>
    <property type="project" value="UniProtKB-ARBA"/>
</dbReference>
<dbReference type="Gene3D" id="3.80.10.10">
    <property type="entry name" value="Ribonuclease Inhibitor"/>
    <property type="match status" value="1"/>
</dbReference>
<dbReference type="Gene3D" id="1.10.8.430">
    <property type="entry name" value="Helical domain of apoptotic protease-activating factors"/>
    <property type="match status" value="1"/>
</dbReference>
<evidence type="ECO:0000256" key="4">
    <source>
        <dbReference type="ARBA" id="ARBA00022741"/>
    </source>
</evidence>
<proteinExistence type="inferred from homology"/>
<evidence type="ECO:0000256" key="5">
    <source>
        <dbReference type="ARBA" id="ARBA00022821"/>
    </source>
</evidence>
<keyword evidence="6" id="KW-0175">Coiled coil</keyword>
<dbReference type="Gene3D" id="3.40.50.300">
    <property type="entry name" value="P-loop containing nucleotide triphosphate hydrolases"/>
    <property type="match status" value="1"/>
</dbReference>
<dbReference type="OrthoDB" id="6161812at2759"/>
<dbReference type="FunFam" id="1.10.10.10:FF:000322">
    <property type="entry name" value="Probable disease resistance protein At1g63360"/>
    <property type="match status" value="1"/>
</dbReference>
<dbReference type="InterPro" id="IPR002182">
    <property type="entry name" value="NB-ARC"/>
</dbReference>
<dbReference type="InterPro" id="IPR042197">
    <property type="entry name" value="Apaf_helical"/>
</dbReference>
<dbReference type="InterPro" id="IPR055414">
    <property type="entry name" value="LRR_R13L4/SHOC2-like"/>
</dbReference>
<dbReference type="Pfam" id="PF23559">
    <property type="entry name" value="WHD_DRP"/>
    <property type="match status" value="1"/>
</dbReference>
<dbReference type="InterPro" id="IPR044974">
    <property type="entry name" value="Disease_R_plants"/>
</dbReference>
<dbReference type="EMBL" id="CM003532">
    <property type="protein sequence ID" value="RCV23957.1"/>
    <property type="molecule type" value="Genomic_DNA"/>
</dbReference>
<gene>
    <name evidence="11" type="ORF">SETIT_5G046800v2</name>
</gene>